<evidence type="ECO:0000259" key="2">
    <source>
        <dbReference type="Pfam" id="PF03972"/>
    </source>
</evidence>
<name>A0ABV0CKV4_9NEIS</name>
<dbReference type="InterPro" id="IPR042183">
    <property type="entry name" value="MmgE/PrpD_sf_1"/>
</dbReference>
<dbReference type="RefSeq" id="WP_346788767.1">
    <property type="nucleotide sequence ID" value="NZ_JAYFSJ010000008.1"/>
</dbReference>
<proteinExistence type="inferred from homology"/>
<evidence type="ECO:0000313" key="5">
    <source>
        <dbReference type="Proteomes" id="UP001405405"/>
    </source>
</evidence>
<dbReference type="InterPro" id="IPR045336">
    <property type="entry name" value="MmgE_PrpD_N"/>
</dbReference>
<evidence type="ECO:0000256" key="1">
    <source>
        <dbReference type="ARBA" id="ARBA00006174"/>
    </source>
</evidence>
<comment type="similarity">
    <text evidence="1">Belongs to the PrpD family.</text>
</comment>
<dbReference type="InterPro" id="IPR042188">
    <property type="entry name" value="MmgE/PrpD_sf_2"/>
</dbReference>
<dbReference type="EMBL" id="JAYFSJ010000008">
    <property type="protein sequence ID" value="MEN7431523.1"/>
    <property type="molecule type" value="Genomic_DNA"/>
</dbReference>
<dbReference type="Pfam" id="PF03972">
    <property type="entry name" value="MmgE_PrpD_N"/>
    <property type="match status" value="1"/>
</dbReference>
<comment type="caution">
    <text evidence="4">The sequence shown here is derived from an EMBL/GenBank/DDBJ whole genome shotgun (WGS) entry which is preliminary data.</text>
</comment>
<organism evidence="4 5">
    <name type="scientific">Chromobacterium indicum</name>
    <dbReference type="NCBI Taxonomy" id="3110228"/>
    <lineage>
        <taxon>Bacteria</taxon>
        <taxon>Pseudomonadati</taxon>
        <taxon>Pseudomonadota</taxon>
        <taxon>Betaproteobacteria</taxon>
        <taxon>Neisseriales</taxon>
        <taxon>Chromobacteriaceae</taxon>
        <taxon>Chromobacterium</taxon>
    </lineage>
</organism>
<reference evidence="4 5" key="1">
    <citation type="submission" date="2023-12" db="EMBL/GenBank/DDBJ databases">
        <title>Chromobacterium sp. strain TRC.1.1.SA producing antimicrobial pigment.</title>
        <authorList>
            <person name="Verma N."/>
            <person name="Choksket S."/>
            <person name="Pinnaka A.K."/>
            <person name="Korpole S."/>
        </authorList>
    </citation>
    <scope>NUCLEOTIDE SEQUENCE [LARGE SCALE GENOMIC DNA]</scope>
    <source>
        <strain evidence="4 5">TRC1.1.SA</strain>
    </source>
</reference>
<gene>
    <name evidence="4" type="ORF">VA599_12235</name>
</gene>
<accession>A0ABV0CKV4</accession>
<evidence type="ECO:0000259" key="3">
    <source>
        <dbReference type="Pfam" id="PF19305"/>
    </source>
</evidence>
<dbReference type="InterPro" id="IPR045337">
    <property type="entry name" value="MmgE_PrpD_C"/>
</dbReference>
<sequence length="462" mass="49303">MSLEASIARYAATIQFEQLTPGAVEIALQAITDILGVTIAGAEDPDVGILAGVVESWGGAPQAAVLGRRTRLPAPMAALLNGAASRVLDFDDVADPLGTHPSVALFPALLAIAEQTQPGVSGREFITAFAIGQDLSVRLAEARRETLLQSGRYDLSKVIAATAAAGRLHRLSEEQLRHAMGIAYTSALGEAQCMIDGAPTVSYQQGLVASNAVKAVLLAKAGFGGTVNFLTGRWGYYSAFEPGSDLSKVSGELGERFAGEGGVAFKPYPTCRPNTSAAAVTLALTGGRRYRAEEIETISIRTNQQIYDLVSAPVEQKREPQTIVDARFSIAYNVAVALATGDVFIDDFTEEAIRRPEVIAISRLIHPETAQECEIAELGTHGLIKVEIRLRDGSTLKGQIDYPKGNPRNPMTQDEIQAKFVKCVSRSRKAALAGRTQDILRAIDRLPEQDSPFSSLLGLLCD</sequence>
<dbReference type="PANTHER" id="PTHR16943">
    <property type="entry name" value="2-METHYLCITRATE DEHYDRATASE-RELATED"/>
    <property type="match status" value="1"/>
</dbReference>
<dbReference type="InterPro" id="IPR005656">
    <property type="entry name" value="MmgE_PrpD"/>
</dbReference>
<feature type="domain" description="MmgE/PrpD N-terminal" evidence="2">
    <location>
        <begin position="6"/>
        <end position="246"/>
    </location>
</feature>
<keyword evidence="5" id="KW-1185">Reference proteome</keyword>
<dbReference type="Gene3D" id="3.30.1330.120">
    <property type="entry name" value="2-methylcitrate dehydratase PrpD"/>
    <property type="match status" value="1"/>
</dbReference>
<evidence type="ECO:0000313" key="4">
    <source>
        <dbReference type="EMBL" id="MEN7431523.1"/>
    </source>
</evidence>
<protein>
    <submittedName>
        <fullName evidence="4">MmgE/PrpD family protein</fullName>
    </submittedName>
</protein>
<dbReference type="Pfam" id="PF19305">
    <property type="entry name" value="MmgE_PrpD_C"/>
    <property type="match status" value="1"/>
</dbReference>
<dbReference type="Gene3D" id="1.10.4100.10">
    <property type="entry name" value="2-methylcitrate dehydratase PrpD"/>
    <property type="match status" value="1"/>
</dbReference>
<feature type="domain" description="MmgE/PrpD C-terminal" evidence="3">
    <location>
        <begin position="268"/>
        <end position="441"/>
    </location>
</feature>
<dbReference type="Proteomes" id="UP001405405">
    <property type="component" value="Unassembled WGS sequence"/>
</dbReference>
<dbReference type="PANTHER" id="PTHR16943:SF8">
    <property type="entry name" value="2-METHYLCITRATE DEHYDRATASE"/>
    <property type="match status" value="1"/>
</dbReference>
<dbReference type="InterPro" id="IPR036148">
    <property type="entry name" value="MmgE/PrpD_sf"/>
</dbReference>
<dbReference type="SUPFAM" id="SSF103378">
    <property type="entry name" value="2-methylcitrate dehydratase PrpD"/>
    <property type="match status" value="1"/>
</dbReference>